<dbReference type="Proteomes" id="UP000218944">
    <property type="component" value="Unassembled WGS sequence"/>
</dbReference>
<organism evidence="5 6">
    <name type="scientific">Streptomyces albireticuli</name>
    <dbReference type="NCBI Taxonomy" id="1940"/>
    <lineage>
        <taxon>Bacteria</taxon>
        <taxon>Bacillati</taxon>
        <taxon>Actinomycetota</taxon>
        <taxon>Actinomycetes</taxon>
        <taxon>Kitasatosporales</taxon>
        <taxon>Streptomycetaceae</taxon>
        <taxon>Streptomyces</taxon>
    </lineage>
</organism>
<dbReference type="PROSITE" id="PS50082">
    <property type="entry name" value="WD_REPEATS_2"/>
    <property type="match status" value="2"/>
</dbReference>
<evidence type="ECO:0000313" key="6">
    <source>
        <dbReference type="Proteomes" id="UP000218944"/>
    </source>
</evidence>
<dbReference type="InterPro" id="IPR050505">
    <property type="entry name" value="WDR55/POC1"/>
</dbReference>
<keyword evidence="6" id="KW-1185">Reference proteome</keyword>
<evidence type="ECO:0000313" key="5">
    <source>
        <dbReference type="EMBL" id="PAU46057.1"/>
    </source>
</evidence>
<feature type="compositionally biased region" description="Pro residues" evidence="4">
    <location>
        <begin position="41"/>
        <end position="50"/>
    </location>
</feature>
<dbReference type="InterPro" id="IPR015943">
    <property type="entry name" value="WD40/YVTN_repeat-like_dom_sf"/>
</dbReference>
<dbReference type="Gene3D" id="2.130.10.10">
    <property type="entry name" value="YVTN repeat-like/Quinoprotein amine dehydrogenase"/>
    <property type="match status" value="2"/>
</dbReference>
<dbReference type="InterPro" id="IPR001680">
    <property type="entry name" value="WD40_rpt"/>
</dbReference>
<reference evidence="5 6" key="1">
    <citation type="submission" date="2017-08" db="EMBL/GenBank/DDBJ databases">
        <title>Genome sequence of Streptomyces albireticuli NRRL B-1670.</title>
        <authorList>
            <person name="Graham D.E."/>
            <person name="Mahan K.M."/>
            <person name="Klingeman D.M."/>
            <person name="Hettich R.L."/>
            <person name="Parry R.J."/>
            <person name="Spain J.C."/>
        </authorList>
    </citation>
    <scope>NUCLEOTIDE SEQUENCE [LARGE SCALE GENOMIC DNA]</scope>
    <source>
        <strain evidence="5 6">NRRL B-1670</strain>
    </source>
</reference>
<keyword evidence="2" id="KW-0677">Repeat</keyword>
<evidence type="ECO:0000256" key="2">
    <source>
        <dbReference type="ARBA" id="ARBA00022737"/>
    </source>
</evidence>
<dbReference type="AlphaFoldDB" id="A0A2A2D3M1"/>
<feature type="compositionally biased region" description="Low complexity" evidence="4">
    <location>
        <begin position="9"/>
        <end position="40"/>
    </location>
</feature>
<gene>
    <name evidence="5" type="ORF">CK936_26045</name>
</gene>
<dbReference type="SUPFAM" id="SSF50998">
    <property type="entry name" value="Quinoprotein alcohol dehydrogenase-like"/>
    <property type="match status" value="1"/>
</dbReference>
<dbReference type="Pfam" id="PF00400">
    <property type="entry name" value="WD40"/>
    <property type="match status" value="1"/>
</dbReference>
<dbReference type="PANTHER" id="PTHR44019:SF8">
    <property type="entry name" value="POC1 CENTRIOLAR PROTEIN HOMOLOG"/>
    <property type="match status" value="1"/>
</dbReference>
<evidence type="ECO:0000256" key="1">
    <source>
        <dbReference type="ARBA" id="ARBA00022574"/>
    </source>
</evidence>
<feature type="repeat" description="WD" evidence="3">
    <location>
        <begin position="299"/>
        <end position="331"/>
    </location>
</feature>
<comment type="caution">
    <text evidence="5">The sequence shown here is derived from an EMBL/GenBank/DDBJ whole genome shotgun (WGS) entry which is preliminary data.</text>
</comment>
<dbReference type="PANTHER" id="PTHR44019">
    <property type="entry name" value="WD REPEAT-CONTAINING PROTEIN 55"/>
    <property type="match status" value="1"/>
</dbReference>
<dbReference type="SMART" id="SM00320">
    <property type="entry name" value="WD40"/>
    <property type="match status" value="4"/>
</dbReference>
<dbReference type="EMBL" id="NSJV01000498">
    <property type="protein sequence ID" value="PAU46057.1"/>
    <property type="molecule type" value="Genomic_DNA"/>
</dbReference>
<keyword evidence="1 3" id="KW-0853">WD repeat</keyword>
<evidence type="ECO:0000256" key="4">
    <source>
        <dbReference type="SAM" id="MobiDB-lite"/>
    </source>
</evidence>
<feature type="repeat" description="WD" evidence="3">
    <location>
        <begin position="338"/>
        <end position="372"/>
    </location>
</feature>
<evidence type="ECO:0008006" key="7">
    <source>
        <dbReference type="Google" id="ProtNLM"/>
    </source>
</evidence>
<feature type="region of interest" description="Disordered" evidence="4">
    <location>
        <begin position="95"/>
        <end position="121"/>
    </location>
</feature>
<feature type="region of interest" description="Disordered" evidence="4">
    <location>
        <begin position="1"/>
        <end position="68"/>
    </location>
</feature>
<protein>
    <recommendedName>
        <fullName evidence="7">Anaphase-promoting complex subunit 4 WD40 domain-containing protein</fullName>
    </recommendedName>
</protein>
<proteinExistence type="predicted"/>
<name>A0A2A2D3M1_9ACTN</name>
<sequence>MDPRVPMTAAGTPAAAPAAAAAAAAAAPPLMTHPPTVAARPGPPPTPPGSGPGSTTADAGDSPRTGGLSRRTLLFAGLGTAAAATAVGLPLLLRGGKADGSSATRTRPGSPSGTAKPEKTEKYTRLKGLPAVRALAFGKDGKQLYGTGHNTIWRWDPNTGEGTPVRIGTPGYLQPAVFSRDLGLLVRAEENKVRVWDTATGKTVHTFTLPTEQGPTQKGWPTGLAISAGGDMLAANTSDGLHLWELPSGKEKGTFTNASSGPVAISGDSRTLVAGQPLKTLTAAGEDTATVKASGGASAVVLSPDGSLLAFGTSGGHVAVWNVESRSEVVRFEGLGSLMALAFHPGGRLLVGGGSGPTARVWDTLAGKEVGSLKCPNSVEAIAVSPDGRSVAIGLSMAIDYDAKDAVLLWRLP</sequence>
<evidence type="ECO:0000256" key="3">
    <source>
        <dbReference type="PROSITE-ProRule" id="PRU00221"/>
    </source>
</evidence>
<dbReference type="InterPro" id="IPR011047">
    <property type="entry name" value="Quinoprotein_ADH-like_sf"/>
</dbReference>
<feature type="compositionally biased region" description="Polar residues" evidence="4">
    <location>
        <begin position="101"/>
        <end position="113"/>
    </location>
</feature>
<accession>A0A2A2D3M1</accession>